<feature type="region of interest" description="Disordered" evidence="6">
    <location>
        <begin position="1102"/>
        <end position="1139"/>
    </location>
</feature>
<feature type="compositionally biased region" description="Low complexity" evidence="6">
    <location>
        <begin position="199"/>
        <end position="212"/>
    </location>
</feature>
<dbReference type="InterPro" id="IPR001965">
    <property type="entry name" value="Znf_PHD"/>
</dbReference>
<dbReference type="EMBL" id="LR743597">
    <property type="protein sequence ID" value="CAA2627763.1"/>
    <property type="molecule type" value="Genomic_DNA"/>
</dbReference>
<feature type="compositionally biased region" description="Low complexity" evidence="6">
    <location>
        <begin position="458"/>
        <end position="471"/>
    </location>
</feature>
<feature type="region of interest" description="Disordered" evidence="6">
    <location>
        <begin position="1181"/>
        <end position="1230"/>
    </location>
</feature>
<dbReference type="InterPro" id="IPR013083">
    <property type="entry name" value="Znf_RING/FYVE/PHD"/>
</dbReference>
<protein>
    <recommendedName>
        <fullName evidence="7">Zinc finger PHD-type domain-containing protein</fullName>
    </recommendedName>
</protein>
<name>A0A7I8JA95_SPIIN</name>
<sequence length="1442" mass="156421">MVMKERVRTLKELYEITLQISEPKITPVLKGIYHIQGPVIDVERDTGKNLIFLPKEKGFVNRHLRKDIHMKGSGTCNVCAAPCSSCMHFNQATSYMESKAEGGYSENSCAGKEADNCSFSDAETPVYKSKQCDDRMHAASETSKIFISNFSHDSFSENAERKAIGKNTDLHDASEGVDMPLKVSPFETDEENQLVAENSASSPSSRKPVDSSMLPKTFSNPEEGPNGLECHGDNISCVTSRIDRNIAANDLHKNMGREDMPCTSTSALHSGVLKCLPLPKLSMVKVCDICGDAGREDLLAICSRCSDGAEHTYCMRVMLGKLPEGNWLCEECTIKDMATFKVEKSEILLATLKEPRSAEKIQKVGSSFSPKALPKLDVSATDAEAPLPIIGLKSSEISMKRSLGKADVTLLTSSKVPDTSGISSMTASPSRKSMLSRESSSKSLDAGKVKQGNLTLPSVSQSSSSPAISRSLAPVANSPKIQGQIQPSRGLLSRSGSFTGLKPKVKQVIENVPQKPQVIKESASGDIKEGFMRTLGKSVSLKNISPGLSESTSKSQSVVFHRPEESRNQRQNKERTMERKNSLVLNRNLPSAPVASIPSVSLSKTDSKAIQSDGKVSSVSEQSTSHSNVGSENTYDKGLKELKKQTSSKIFGNPPANVACNLADDGATQVVTKEDAHVGPVGDVNTLPQHTSSYSCNRDEKIKDSSTFGSSRPLAPSSKRILRCQRCNEAGHSTQFCSIDKIRVSALKPSAERSSREAVTKGNKWKDAVDIAISKGRGQKSLPDRSEDISSNDLGSEIVSQSLTSTSFSCVKDLSTPEGLASKQNSSRGPAADVSKTPINDVKQPDPQMATACTNRDDESDSFSTQVEDLKAKPLMQILPGHQNLILDPFRISVLPEHEYIWQGSFDLKRSGRLPEICDGFQAHLSTRAAPKVPEVVTKFPEKVQLEEVTRLSSWPLQFQEEGPTEENIALFFFAKDVKSYEKGYRKLLETMIKNDLALKGNFDGIELLIFPSTNLPEKSQRWNRLFFLWGVFRERRPNCPETRSVIESKPAIADLDLESPPQELPTQPVTEIPSLKREPKGIPTKGLLVNAEAVAMLGAERKASHVDNESPAQRTSSPGATDCVLVQPDKNPSHATAAIDSSTCKSGEIGLQGASLTQGSRIQRQQSSYGWITAKCGAKSNPWPPDLNLESQDVEDEPAEPPPSHHPAFSPPVGNRDDEKVKDTGWPAAATNPLWDAVLAAAAPDKKRARSHSPLPFGGSFNVPPWRQITTERTSLDGEGEGKKRMRLHREVAAAAVAAQGGGSSKIHPLLGSFQDERRQQLPTGLTGVFPESSWGSERHFFPLSTAGAGGLILPTVAAPALEEDELPNLELALGGAEKRPPKRGILPFPFPAAGRSKRQARPPDYGRQEEQVKPPAAAPRPEKRPPVGTSLLLFDGFADG</sequence>
<dbReference type="InterPro" id="IPR011011">
    <property type="entry name" value="Znf_FYVE_PHD"/>
</dbReference>
<dbReference type="SMART" id="SM00249">
    <property type="entry name" value="PHD"/>
    <property type="match status" value="1"/>
</dbReference>
<dbReference type="Gene3D" id="3.30.40.10">
    <property type="entry name" value="Zinc/RING finger domain, C3HC4 (zinc finger)"/>
    <property type="match status" value="1"/>
</dbReference>
<keyword evidence="9" id="KW-1185">Reference proteome</keyword>
<feature type="region of interest" description="Disordered" evidence="6">
    <location>
        <begin position="1248"/>
        <end position="1286"/>
    </location>
</feature>
<feature type="compositionally biased region" description="Polar residues" evidence="6">
    <location>
        <begin position="418"/>
        <end position="427"/>
    </location>
</feature>
<dbReference type="InterPro" id="IPR056280">
    <property type="entry name" value="AIPP2-like_SPOC"/>
</dbReference>
<gene>
    <name evidence="8" type="ORF">SI7747_10013413</name>
</gene>
<dbReference type="Pfam" id="PF23121">
    <property type="entry name" value="SPOC_AIPP2"/>
    <property type="match status" value="1"/>
</dbReference>
<feature type="region of interest" description="Disordered" evidence="6">
    <location>
        <begin position="817"/>
        <end position="863"/>
    </location>
</feature>
<feature type="domain" description="Zinc finger PHD-type" evidence="7">
    <location>
        <begin position="286"/>
        <end position="333"/>
    </location>
</feature>
<feature type="compositionally biased region" description="Basic and acidic residues" evidence="6">
    <location>
        <begin position="1275"/>
        <end position="1284"/>
    </location>
</feature>
<feature type="compositionally biased region" description="Low complexity" evidence="6">
    <location>
        <begin position="428"/>
        <end position="444"/>
    </location>
</feature>
<feature type="compositionally biased region" description="Polar residues" evidence="6">
    <location>
        <begin position="542"/>
        <end position="558"/>
    </location>
</feature>
<dbReference type="Proteomes" id="UP001189122">
    <property type="component" value="Unassembled WGS sequence"/>
</dbReference>
<dbReference type="GO" id="GO:0140566">
    <property type="term" value="F:histone reader activity"/>
    <property type="evidence" value="ECO:0007669"/>
    <property type="project" value="InterPro"/>
</dbReference>
<keyword evidence="1" id="KW-0479">Metal-binding</keyword>
<evidence type="ECO:0000256" key="5">
    <source>
        <dbReference type="ARBA" id="ARBA00023163"/>
    </source>
</evidence>
<evidence type="ECO:0000256" key="3">
    <source>
        <dbReference type="ARBA" id="ARBA00022833"/>
    </source>
</evidence>
<reference evidence="8 9" key="1">
    <citation type="submission" date="2019-12" db="EMBL/GenBank/DDBJ databases">
        <authorList>
            <person name="Scholz U."/>
            <person name="Mascher M."/>
            <person name="Fiebig A."/>
        </authorList>
    </citation>
    <scope>NUCLEOTIDE SEQUENCE</scope>
</reference>
<dbReference type="PANTHER" id="PTHR33304">
    <property type="match status" value="1"/>
</dbReference>
<proteinExistence type="predicted"/>
<evidence type="ECO:0000256" key="1">
    <source>
        <dbReference type="ARBA" id="ARBA00022723"/>
    </source>
</evidence>
<evidence type="ECO:0000313" key="9">
    <source>
        <dbReference type="Proteomes" id="UP001189122"/>
    </source>
</evidence>
<feature type="compositionally biased region" description="Basic and acidic residues" evidence="6">
    <location>
        <begin position="561"/>
        <end position="581"/>
    </location>
</feature>
<keyword evidence="2" id="KW-0863">Zinc-finger</keyword>
<keyword evidence="3" id="KW-0862">Zinc</keyword>
<dbReference type="GO" id="GO:0008270">
    <property type="term" value="F:zinc ion binding"/>
    <property type="evidence" value="ECO:0007669"/>
    <property type="project" value="UniProtKB-KW"/>
</dbReference>
<dbReference type="EMBL" id="CACRZD030000010">
    <property type="protein sequence ID" value="CAA6667020.1"/>
    <property type="molecule type" value="Genomic_DNA"/>
</dbReference>
<dbReference type="SUPFAM" id="SSF57903">
    <property type="entry name" value="FYVE/PHD zinc finger"/>
    <property type="match status" value="1"/>
</dbReference>
<dbReference type="GO" id="GO:0034244">
    <property type="term" value="P:negative regulation of transcription elongation by RNA polymerase II"/>
    <property type="evidence" value="ECO:0007669"/>
    <property type="project" value="InterPro"/>
</dbReference>
<accession>A0A7I8JA95</accession>
<organism evidence="8">
    <name type="scientific">Spirodela intermedia</name>
    <name type="common">Intermediate duckweed</name>
    <dbReference type="NCBI Taxonomy" id="51605"/>
    <lineage>
        <taxon>Eukaryota</taxon>
        <taxon>Viridiplantae</taxon>
        <taxon>Streptophyta</taxon>
        <taxon>Embryophyta</taxon>
        <taxon>Tracheophyta</taxon>
        <taxon>Spermatophyta</taxon>
        <taxon>Magnoliopsida</taxon>
        <taxon>Liliopsida</taxon>
        <taxon>Araceae</taxon>
        <taxon>Lemnoideae</taxon>
        <taxon>Spirodela</taxon>
    </lineage>
</organism>
<evidence type="ECO:0000256" key="2">
    <source>
        <dbReference type="ARBA" id="ARBA00022771"/>
    </source>
</evidence>
<dbReference type="PANTHER" id="PTHR33304:SF9">
    <property type="entry name" value="RING_FYVE_PHD ZINC FINGER SUPERFAMILY PROTEIN"/>
    <property type="match status" value="1"/>
</dbReference>
<feature type="compositionally biased region" description="Polar residues" evidence="6">
    <location>
        <begin position="1111"/>
        <end position="1120"/>
    </location>
</feature>
<feature type="region of interest" description="Disordered" evidence="6">
    <location>
        <begin position="1376"/>
        <end position="1442"/>
    </location>
</feature>
<feature type="region of interest" description="Disordered" evidence="6">
    <location>
        <begin position="418"/>
        <end position="497"/>
    </location>
</feature>
<feature type="region of interest" description="Disordered" evidence="6">
    <location>
        <begin position="542"/>
        <end position="634"/>
    </location>
</feature>
<evidence type="ECO:0000256" key="6">
    <source>
        <dbReference type="SAM" id="MobiDB-lite"/>
    </source>
</evidence>
<feature type="region of interest" description="Disordered" evidence="6">
    <location>
        <begin position="192"/>
        <end position="225"/>
    </location>
</feature>
<evidence type="ECO:0000256" key="4">
    <source>
        <dbReference type="ARBA" id="ARBA00023015"/>
    </source>
</evidence>
<evidence type="ECO:0000313" key="8">
    <source>
        <dbReference type="EMBL" id="CAA2627763.1"/>
    </source>
</evidence>
<keyword evidence="5" id="KW-0804">Transcription</keyword>
<dbReference type="InterPro" id="IPR049914">
    <property type="entry name" value="PHD1-3/5-6"/>
</dbReference>
<evidence type="ECO:0000259" key="7">
    <source>
        <dbReference type="SMART" id="SM00249"/>
    </source>
</evidence>
<feature type="compositionally biased region" description="Low complexity" evidence="6">
    <location>
        <begin position="589"/>
        <end position="603"/>
    </location>
</feature>
<keyword evidence="4" id="KW-0805">Transcription regulation</keyword>
<feature type="compositionally biased region" description="Low complexity" evidence="6">
    <location>
        <begin position="616"/>
        <end position="629"/>
    </location>
</feature>